<dbReference type="Pfam" id="PF09507">
    <property type="entry name" value="CDC27"/>
    <property type="match status" value="1"/>
</dbReference>
<evidence type="ECO:0000313" key="7">
    <source>
        <dbReference type="Proteomes" id="UP001301769"/>
    </source>
</evidence>
<dbReference type="PANTHER" id="PTHR17598">
    <property type="entry name" value="DNA POLYMERASE DELTA SUBUNIT 3"/>
    <property type="match status" value="1"/>
</dbReference>
<feature type="compositionally biased region" description="Polar residues" evidence="5">
    <location>
        <begin position="277"/>
        <end position="292"/>
    </location>
</feature>
<accession>A0AAN6Y1C6</accession>
<feature type="compositionally biased region" description="Basic and acidic residues" evidence="5">
    <location>
        <begin position="215"/>
        <end position="234"/>
    </location>
</feature>
<organism evidence="6 7">
    <name type="scientific">Rhypophila decipiens</name>
    <dbReference type="NCBI Taxonomy" id="261697"/>
    <lineage>
        <taxon>Eukaryota</taxon>
        <taxon>Fungi</taxon>
        <taxon>Dikarya</taxon>
        <taxon>Ascomycota</taxon>
        <taxon>Pezizomycotina</taxon>
        <taxon>Sordariomycetes</taxon>
        <taxon>Sordariomycetidae</taxon>
        <taxon>Sordariales</taxon>
        <taxon>Naviculisporaceae</taxon>
        <taxon>Rhypophila</taxon>
    </lineage>
</organism>
<dbReference type="Proteomes" id="UP001301769">
    <property type="component" value="Unassembled WGS sequence"/>
</dbReference>
<evidence type="ECO:0000256" key="2">
    <source>
        <dbReference type="ARBA" id="ARBA00017589"/>
    </source>
</evidence>
<feature type="region of interest" description="Disordered" evidence="5">
    <location>
        <begin position="411"/>
        <end position="460"/>
    </location>
</feature>
<dbReference type="AlphaFoldDB" id="A0AAN6Y1C6"/>
<dbReference type="PANTHER" id="PTHR17598:SF13">
    <property type="entry name" value="DNA POLYMERASE DELTA SUBUNIT 3"/>
    <property type="match status" value="1"/>
</dbReference>
<dbReference type="InterPro" id="IPR019038">
    <property type="entry name" value="POLD3"/>
</dbReference>
<reference evidence="6" key="1">
    <citation type="journal article" date="2023" name="Mol. Phylogenet. Evol.">
        <title>Genome-scale phylogeny and comparative genomics of the fungal order Sordariales.</title>
        <authorList>
            <person name="Hensen N."/>
            <person name="Bonometti L."/>
            <person name="Westerberg I."/>
            <person name="Brannstrom I.O."/>
            <person name="Guillou S."/>
            <person name="Cros-Aarteil S."/>
            <person name="Calhoun S."/>
            <person name="Haridas S."/>
            <person name="Kuo A."/>
            <person name="Mondo S."/>
            <person name="Pangilinan J."/>
            <person name="Riley R."/>
            <person name="LaButti K."/>
            <person name="Andreopoulos B."/>
            <person name="Lipzen A."/>
            <person name="Chen C."/>
            <person name="Yan M."/>
            <person name="Daum C."/>
            <person name="Ng V."/>
            <person name="Clum A."/>
            <person name="Steindorff A."/>
            <person name="Ohm R.A."/>
            <person name="Martin F."/>
            <person name="Silar P."/>
            <person name="Natvig D.O."/>
            <person name="Lalanne C."/>
            <person name="Gautier V."/>
            <person name="Ament-Velasquez S.L."/>
            <person name="Kruys A."/>
            <person name="Hutchinson M.I."/>
            <person name="Powell A.J."/>
            <person name="Barry K."/>
            <person name="Miller A.N."/>
            <person name="Grigoriev I.V."/>
            <person name="Debuchy R."/>
            <person name="Gladieux P."/>
            <person name="Hiltunen Thoren M."/>
            <person name="Johannesson H."/>
        </authorList>
    </citation>
    <scope>NUCLEOTIDE SEQUENCE</scope>
    <source>
        <strain evidence="6">PSN293</strain>
    </source>
</reference>
<keyword evidence="7" id="KW-1185">Reference proteome</keyword>
<evidence type="ECO:0000256" key="3">
    <source>
        <dbReference type="ARBA" id="ARBA00022705"/>
    </source>
</evidence>
<comment type="subcellular location">
    <subcellularLocation>
        <location evidence="1">Nucleus</location>
    </subcellularLocation>
</comment>
<feature type="region of interest" description="Disordered" evidence="5">
    <location>
        <begin position="159"/>
        <end position="395"/>
    </location>
</feature>
<feature type="compositionally biased region" description="Acidic residues" evidence="5">
    <location>
        <begin position="347"/>
        <end position="357"/>
    </location>
</feature>
<dbReference type="GO" id="GO:0003887">
    <property type="term" value="F:DNA-directed DNA polymerase activity"/>
    <property type="evidence" value="ECO:0007669"/>
    <property type="project" value="TreeGrafter"/>
</dbReference>
<feature type="compositionally biased region" description="Basic and acidic residues" evidence="5">
    <location>
        <begin position="317"/>
        <end position="327"/>
    </location>
</feature>
<protein>
    <recommendedName>
        <fullName evidence="2">DNA polymerase delta subunit 3</fullName>
    </recommendedName>
</protein>
<evidence type="ECO:0000256" key="4">
    <source>
        <dbReference type="ARBA" id="ARBA00023242"/>
    </source>
</evidence>
<feature type="compositionally biased region" description="Low complexity" evidence="5">
    <location>
        <begin position="417"/>
        <end position="437"/>
    </location>
</feature>
<dbReference type="InterPro" id="IPR041913">
    <property type="entry name" value="POLD3_sf"/>
</dbReference>
<feature type="compositionally biased region" description="Acidic residues" evidence="5">
    <location>
        <begin position="328"/>
        <end position="339"/>
    </location>
</feature>
<feature type="compositionally biased region" description="Low complexity" evidence="5">
    <location>
        <begin position="363"/>
        <end position="373"/>
    </location>
</feature>
<dbReference type="GO" id="GO:0043625">
    <property type="term" value="C:delta DNA polymerase complex"/>
    <property type="evidence" value="ECO:0007669"/>
    <property type="project" value="InterPro"/>
</dbReference>
<evidence type="ECO:0000256" key="5">
    <source>
        <dbReference type="SAM" id="MobiDB-lite"/>
    </source>
</evidence>
<gene>
    <name evidence="6" type="ORF">QBC37DRAFT_428770</name>
</gene>
<evidence type="ECO:0000256" key="1">
    <source>
        <dbReference type="ARBA" id="ARBA00004123"/>
    </source>
</evidence>
<name>A0AAN6Y1C6_9PEZI</name>
<evidence type="ECO:0000313" key="6">
    <source>
        <dbReference type="EMBL" id="KAK4210418.1"/>
    </source>
</evidence>
<comment type="caution">
    <text evidence="6">The sequence shown here is derived from an EMBL/GenBank/DDBJ whole genome shotgun (WGS) entry which is preliminary data.</text>
</comment>
<keyword evidence="4" id="KW-0539">Nucleus</keyword>
<feature type="compositionally biased region" description="Basic residues" evidence="5">
    <location>
        <begin position="379"/>
        <end position="391"/>
    </location>
</feature>
<feature type="compositionally biased region" description="Low complexity" evidence="5">
    <location>
        <begin position="203"/>
        <end position="214"/>
    </location>
</feature>
<sequence>MADYRKYLAENVLSESKVVTYRLLSRALRVHPNSAKQILYEFHKSENGKQPGKVHATYLVYGIKNAESSSQVQNGDGDIEMTSSMPEVESFDDAVPTFTLALIPEEQLKAALEQYDEVSSIHVYSLGPNPVKDLALLADAAQQALALNNNESQTLVITNSNMRRRERKGAVSQSVSSTIGAKAGKQEPKAVKSEPMAAKSDPKSALSKAFASAKPKTEPKNEVKEEPKSEKAEPSKSAPAALEKKTAPAPKRGGSNTSSIMQAFSKATTKKYKKAETSQPATPSGEDSSAQPMSDDGEDDSEVQPAPRGTGGRKTRKEREEELKRMMEEDDDEDEDDDESDKRADSPVEEPMDETVDEPAAPEPAAAEPAEAETTSANGRRRGKRKVMRKKQIMDDQGYLVTIQEAAWESFSEDEAPPATKPKISSAASSAPASQTSKAKKGAKGSQGTQGSIMSFFSKK</sequence>
<dbReference type="EMBL" id="MU858175">
    <property type="protein sequence ID" value="KAK4210418.1"/>
    <property type="molecule type" value="Genomic_DNA"/>
</dbReference>
<dbReference type="GO" id="GO:0006271">
    <property type="term" value="P:DNA strand elongation involved in DNA replication"/>
    <property type="evidence" value="ECO:0007669"/>
    <property type="project" value="TreeGrafter"/>
</dbReference>
<dbReference type="Gene3D" id="3.90.1030.20">
    <property type="entry name" value="DNA polymerase delta, p66 (Cdc27) subunit, wHTH domain"/>
    <property type="match status" value="1"/>
</dbReference>
<dbReference type="GO" id="GO:1904161">
    <property type="term" value="P:DNA synthesis involved in UV-damage excision repair"/>
    <property type="evidence" value="ECO:0007669"/>
    <property type="project" value="TreeGrafter"/>
</dbReference>
<dbReference type="GO" id="GO:0006297">
    <property type="term" value="P:nucleotide-excision repair, DNA gap filling"/>
    <property type="evidence" value="ECO:0007669"/>
    <property type="project" value="TreeGrafter"/>
</dbReference>
<proteinExistence type="predicted"/>
<reference evidence="6" key="2">
    <citation type="submission" date="2023-05" db="EMBL/GenBank/DDBJ databases">
        <authorList>
            <consortium name="Lawrence Berkeley National Laboratory"/>
            <person name="Steindorff A."/>
            <person name="Hensen N."/>
            <person name="Bonometti L."/>
            <person name="Westerberg I."/>
            <person name="Brannstrom I.O."/>
            <person name="Guillou S."/>
            <person name="Cros-Aarteil S."/>
            <person name="Calhoun S."/>
            <person name="Haridas S."/>
            <person name="Kuo A."/>
            <person name="Mondo S."/>
            <person name="Pangilinan J."/>
            <person name="Riley R."/>
            <person name="Labutti K."/>
            <person name="Andreopoulos B."/>
            <person name="Lipzen A."/>
            <person name="Chen C."/>
            <person name="Yanf M."/>
            <person name="Daum C."/>
            <person name="Ng V."/>
            <person name="Clum A."/>
            <person name="Ohm R."/>
            <person name="Martin F."/>
            <person name="Silar P."/>
            <person name="Natvig D."/>
            <person name="Lalanne C."/>
            <person name="Gautier V."/>
            <person name="Ament-Velasquez S.L."/>
            <person name="Kruys A."/>
            <person name="Hutchinson M.I."/>
            <person name="Powell A.J."/>
            <person name="Barry K."/>
            <person name="Miller A.N."/>
            <person name="Grigoriev I.V."/>
            <person name="Debuchy R."/>
            <person name="Gladieux P."/>
            <person name="Thoren M.H."/>
            <person name="Johannesson H."/>
        </authorList>
    </citation>
    <scope>NUCLEOTIDE SEQUENCE</scope>
    <source>
        <strain evidence="6">PSN293</strain>
    </source>
</reference>
<keyword evidence="3" id="KW-0235">DNA replication</keyword>